<dbReference type="Proteomes" id="UP000492821">
    <property type="component" value="Unassembled WGS sequence"/>
</dbReference>
<dbReference type="InterPro" id="IPR003195">
    <property type="entry name" value="TFIID_TAF13"/>
</dbReference>
<name>A0A7E4ZWR6_PANRE</name>
<evidence type="ECO:0000256" key="6">
    <source>
        <dbReference type="ARBA" id="ARBA00040136"/>
    </source>
</evidence>
<sequence>MLVGYGDVEKPRRDTVDVLVELTLQYLNNLAGYMKHLAPNKKISLEVLYYMVRNDQAKFMRVRELLKMNEELKKAKKDYRTGDETPFD</sequence>
<evidence type="ECO:0000256" key="2">
    <source>
        <dbReference type="ARBA" id="ARBA00023015"/>
    </source>
</evidence>
<dbReference type="AlphaFoldDB" id="A0A7E4ZWR6"/>
<evidence type="ECO:0000256" key="1">
    <source>
        <dbReference type="ARBA" id="ARBA00004123"/>
    </source>
</evidence>
<dbReference type="Gene3D" id="1.10.20.10">
    <property type="entry name" value="Histone, subunit A"/>
    <property type="match status" value="1"/>
</dbReference>
<reference evidence="8" key="2">
    <citation type="submission" date="2020-10" db="UniProtKB">
        <authorList>
            <consortium name="WormBaseParasite"/>
        </authorList>
    </citation>
    <scope>IDENTIFICATION</scope>
</reference>
<evidence type="ECO:0000256" key="5">
    <source>
        <dbReference type="ARBA" id="ARBA00038392"/>
    </source>
</evidence>
<organism evidence="7 8">
    <name type="scientific">Panagrellus redivivus</name>
    <name type="common">Microworm</name>
    <dbReference type="NCBI Taxonomy" id="6233"/>
    <lineage>
        <taxon>Eukaryota</taxon>
        <taxon>Metazoa</taxon>
        <taxon>Ecdysozoa</taxon>
        <taxon>Nematoda</taxon>
        <taxon>Chromadorea</taxon>
        <taxon>Rhabditida</taxon>
        <taxon>Tylenchina</taxon>
        <taxon>Panagrolaimomorpha</taxon>
        <taxon>Panagrolaimoidea</taxon>
        <taxon>Panagrolaimidae</taxon>
        <taxon>Panagrellus</taxon>
    </lineage>
</organism>
<keyword evidence="4" id="KW-0539">Nucleus</keyword>
<accession>A0A7E4ZWR6</accession>
<keyword evidence="7" id="KW-1185">Reference proteome</keyword>
<protein>
    <recommendedName>
        <fullName evidence="6">Transcription initiation factor TFIID subunit 13</fullName>
    </recommendedName>
</protein>
<dbReference type="WBParaSite" id="Pan_g2195.t1">
    <property type="protein sequence ID" value="Pan_g2195.t1"/>
    <property type="gene ID" value="Pan_g2195"/>
</dbReference>
<comment type="similarity">
    <text evidence="5">Belongs to the TAF13 family.</text>
</comment>
<evidence type="ECO:0000256" key="3">
    <source>
        <dbReference type="ARBA" id="ARBA00023163"/>
    </source>
</evidence>
<keyword evidence="2" id="KW-0805">Transcription regulation</keyword>
<keyword evidence="3" id="KW-0804">Transcription</keyword>
<comment type="subcellular location">
    <subcellularLocation>
        <location evidence="1">Nucleus</location>
    </subcellularLocation>
</comment>
<evidence type="ECO:0000256" key="4">
    <source>
        <dbReference type="ARBA" id="ARBA00023242"/>
    </source>
</evidence>
<dbReference type="GO" id="GO:0046982">
    <property type="term" value="F:protein heterodimerization activity"/>
    <property type="evidence" value="ECO:0007669"/>
    <property type="project" value="InterPro"/>
</dbReference>
<dbReference type="GO" id="GO:0006366">
    <property type="term" value="P:transcription by RNA polymerase II"/>
    <property type="evidence" value="ECO:0007669"/>
    <property type="project" value="InterPro"/>
</dbReference>
<dbReference type="GO" id="GO:0005634">
    <property type="term" value="C:nucleus"/>
    <property type="evidence" value="ECO:0007669"/>
    <property type="project" value="UniProtKB-SubCell"/>
</dbReference>
<dbReference type="InterPro" id="IPR009072">
    <property type="entry name" value="Histone-fold"/>
</dbReference>
<evidence type="ECO:0000313" key="8">
    <source>
        <dbReference type="WBParaSite" id="Pan_g2195.t1"/>
    </source>
</evidence>
<dbReference type="PANTHER" id="PTHR11380">
    <property type="entry name" value="TRANSCRIPTION INITIATION FACTOR TFIID/SUPT3-RELATED"/>
    <property type="match status" value="1"/>
</dbReference>
<dbReference type="PANTHER" id="PTHR11380:SF5">
    <property type="entry name" value="TRANSCRIPTION INITIATION FACTOR TFIID SUBUNIT 13"/>
    <property type="match status" value="1"/>
</dbReference>
<dbReference type="Pfam" id="PF02269">
    <property type="entry name" value="TFIID-18kDa"/>
    <property type="match status" value="1"/>
</dbReference>
<evidence type="ECO:0000313" key="7">
    <source>
        <dbReference type="Proteomes" id="UP000492821"/>
    </source>
</evidence>
<reference evidence="7" key="1">
    <citation type="journal article" date="2013" name="Genetics">
        <title>The draft genome and transcriptome of Panagrellus redivivus are shaped by the harsh demands of a free-living lifestyle.</title>
        <authorList>
            <person name="Srinivasan J."/>
            <person name="Dillman A.R."/>
            <person name="Macchietto M.G."/>
            <person name="Heikkinen L."/>
            <person name="Lakso M."/>
            <person name="Fracchia K.M."/>
            <person name="Antoshechkin I."/>
            <person name="Mortazavi A."/>
            <person name="Wong G."/>
            <person name="Sternberg P.W."/>
        </authorList>
    </citation>
    <scope>NUCLEOTIDE SEQUENCE [LARGE SCALE GENOMIC DNA]</scope>
    <source>
        <strain evidence="7">MT8872</strain>
    </source>
</reference>
<proteinExistence type="inferred from homology"/>